<dbReference type="InterPro" id="IPR029277">
    <property type="entry name" value="SVWC_dom"/>
</dbReference>
<dbReference type="AlphaFoldDB" id="A0A7R9F6A4"/>
<dbReference type="SMART" id="SM01318">
    <property type="entry name" value="SVWC"/>
    <property type="match status" value="1"/>
</dbReference>
<evidence type="ECO:0000313" key="5">
    <source>
        <dbReference type="EMBL" id="CAD7447595.1"/>
    </source>
</evidence>
<dbReference type="Pfam" id="PF15430">
    <property type="entry name" value="SVWC"/>
    <property type="match status" value="1"/>
</dbReference>
<feature type="domain" description="Single" evidence="4">
    <location>
        <begin position="118"/>
        <end position="196"/>
    </location>
</feature>
<proteinExistence type="predicted"/>
<feature type="region of interest" description="Disordered" evidence="3">
    <location>
        <begin position="202"/>
        <end position="254"/>
    </location>
</feature>
<protein>
    <recommendedName>
        <fullName evidence="4">Single domain-containing protein</fullName>
    </recommendedName>
</protein>
<evidence type="ECO:0000256" key="2">
    <source>
        <dbReference type="ARBA" id="ARBA00022525"/>
    </source>
</evidence>
<evidence type="ECO:0000256" key="3">
    <source>
        <dbReference type="SAM" id="MobiDB-lite"/>
    </source>
</evidence>
<reference evidence="5" key="1">
    <citation type="submission" date="2020-11" db="EMBL/GenBank/DDBJ databases">
        <authorList>
            <person name="Tran Van P."/>
        </authorList>
    </citation>
    <scope>NUCLEOTIDE SEQUENCE</scope>
</reference>
<dbReference type="GO" id="GO:0005576">
    <property type="term" value="C:extracellular region"/>
    <property type="evidence" value="ECO:0007669"/>
    <property type="project" value="UniProtKB-SubCell"/>
</dbReference>
<keyword evidence="2" id="KW-0964">Secreted</keyword>
<accession>A0A7R9F6A4</accession>
<feature type="compositionally biased region" description="Basic residues" evidence="3">
    <location>
        <begin position="221"/>
        <end position="254"/>
    </location>
</feature>
<organism evidence="5">
    <name type="scientific">Timema bartmani</name>
    <dbReference type="NCBI Taxonomy" id="61472"/>
    <lineage>
        <taxon>Eukaryota</taxon>
        <taxon>Metazoa</taxon>
        <taxon>Ecdysozoa</taxon>
        <taxon>Arthropoda</taxon>
        <taxon>Hexapoda</taxon>
        <taxon>Insecta</taxon>
        <taxon>Pterygota</taxon>
        <taxon>Neoptera</taxon>
        <taxon>Polyneoptera</taxon>
        <taxon>Phasmatodea</taxon>
        <taxon>Timematodea</taxon>
        <taxon>Timematoidea</taxon>
        <taxon>Timematidae</taxon>
        <taxon>Timema</taxon>
    </lineage>
</organism>
<comment type="subcellular location">
    <subcellularLocation>
        <location evidence="1">Secreted</location>
    </subcellularLocation>
</comment>
<evidence type="ECO:0000256" key="1">
    <source>
        <dbReference type="ARBA" id="ARBA00004613"/>
    </source>
</evidence>
<evidence type="ECO:0000259" key="4">
    <source>
        <dbReference type="SMART" id="SM01318"/>
    </source>
</evidence>
<gene>
    <name evidence="5" type="ORF">TBIB3V08_LOCUS9905</name>
</gene>
<feature type="compositionally biased region" description="Acidic residues" evidence="3">
    <location>
        <begin position="202"/>
        <end position="211"/>
    </location>
</feature>
<sequence length="254" mass="28674">MDHRNIFYEPRRDSDKQKKWCYLGVQEKYVGGQSQGEDVGDARKGVQDGRVFSGCDSLWCLGSQCHDDSVINMGGTCGFTLASMCLCVTLAVVLTVTISGKVHAQNEIVDKEAILKPCFIPEKNLTMAVGTTIPDEGHHCRMKKCVGSKSSDSTNKMHFTIVTCPDVFYNGRNPTCKITEGNSDLPYPECCRRIDCSLEMQDEEDDEDYDDPTTTTTPKPTTRRPRRRYKKKKNKKFTKKRNKNFGQKTKKNTA</sequence>
<dbReference type="EMBL" id="OD569031">
    <property type="protein sequence ID" value="CAD7447595.1"/>
    <property type="molecule type" value="Genomic_DNA"/>
</dbReference>
<name>A0A7R9F6A4_9NEOP</name>